<evidence type="ECO:0000259" key="7">
    <source>
        <dbReference type="Pfam" id="PF08281"/>
    </source>
</evidence>
<dbReference type="NCBIfam" id="TIGR02937">
    <property type="entry name" value="sigma70-ECF"/>
    <property type="match status" value="1"/>
</dbReference>
<proteinExistence type="inferred from homology"/>
<comment type="caution">
    <text evidence="8">The sequence shown here is derived from an EMBL/GenBank/DDBJ whole genome shotgun (WGS) entry which is preliminary data.</text>
</comment>
<dbReference type="GO" id="GO:0016987">
    <property type="term" value="F:sigma factor activity"/>
    <property type="evidence" value="ECO:0007669"/>
    <property type="project" value="UniProtKB-KW"/>
</dbReference>
<dbReference type="AlphaFoldDB" id="A0A7W5ZVU0"/>
<dbReference type="Pfam" id="PF08281">
    <property type="entry name" value="Sigma70_r4_2"/>
    <property type="match status" value="1"/>
</dbReference>
<keyword evidence="2" id="KW-0805">Transcription regulation</keyword>
<evidence type="ECO:0000256" key="3">
    <source>
        <dbReference type="ARBA" id="ARBA00023082"/>
    </source>
</evidence>
<dbReference type="GO" id="GO:0006352">
    <property type="term" value="P:DNA-templated transcription initiation"/>
    <property type="evidence" value="ECO:0007669"/>
    <property type="project" value="InterPro"/>
</dbReference>
<feature type="region of interest" description="Disordered" evidence="5">
    <location>
        <begin position="80"/>
        <end position="105"/>
    </location>
</feature>
<dbReference type="SUPFAM" id="SSF88946">
    <property type="entry name" value="Sigma2 domain of RNA polymerase sigma factors"/>
    <property type="match status" value="1"/>
</dbReference>
<dbReference type="InterPro" id="IPR013249">
    <property type="entry name" value="RNA_pol_sigma70_r4_t2"/>
</dbReference>
<feature type="domain" description="RNA polymerase sigma factor 70 region 4 type 2" evidence="7">
    <location>
        <begin position="114"/>
        <end position="165"/>
    </location>
</feature>
<dbReference type="GO" id="GO:0003677">
    <property type="term" value="F:DNA binding"/>
    <property type="evidence" value="ECO:0007669"/>
    <property type="project" value="InterPro"/>
</dbReference>
<dbReference type="SUPFAM" id="SSF88659">
    <property type="entry name" value="Sigma3 and sigma4 domains of RNA polymerase sigma factors"/>
    <property type="match status" value="1"/>
</dbReference>
<dbReference type="RefSeq" id="WP_183611039.1">
    <property type="nucleotide sequence ID" value="NZ_JACICY010000001.1"/>
</dbReference>
<evidence type="ECO:0000259" key="6">
    <source>
        <dbReference type="Pfam" id="PF04542"/>
    </source>
</evidence>
<reference evidence="8 9" key="1">
    <citation type="submission" date="2020-08" db="EMBL/GenBank/DDBJ databases">
        <title>Genomic Encyclopedia of Type Strains, Phase IV (KMG-IV): sequencing the most valuable type-strain genomes for metagenomic binning, comparative biology and taxonomic classification.</title>
        <authorList>
            <person name="Goeker M."/>
        </authorList>
    </citation>
    <scope>NUCLEOTIDE SEQUENCE [LARGE SCALE GENOMIC DNA]</scope>
    <source>
        <strain evidence="8 9">DSM 14552</strain>
    </source>
</reference>
<sequence length="175" mass="19708">MSTEPSLAGLEAVFLENREKLLRFLRSRGAGDAAEDLVQEIWLRISAAAPGPISSPLSYLFRTADMLMIDRYRSVRQAEKRDRDWSELHAAGDGEASDQPSAERHLVARQDAAQVMAALESLGPRVAGVFRRHRVDGVPQRQIAEEFGISLSTLESDMRTAYRALREWKERRDEA</sequence>
<feature type="domain" description="RNA polymerase sigma-70 region 2" evidence="6">
    <location>
        <begin position="16"/>
        <end position="75"/>
    </location>
</feature>
<evidence type="ECO:0000256" key="4">
    <source>
        <dbReference type="ARBA" id="ARBA00023163"/>
    </source>
</evidence>
<dbReference type="Gene3D" id="1.10.10.10">
    <property type="entry name" value="Winged helix-like DNA-binding domain superfamily/Winged helix DNA-binding domain"/>
    <property type="match status" value="1"/>
</dbReference>
<evidence type="ECO:0000256" key="5">
    <source>
        <dbReference type="SAM" id="MobiDB-lite"/>
    </source>
</evidence>
<dbReference type="InterPro" id="IPR007627">
    <property type="entry name" value="RNA_pol_sigma70_r2"/>
</dbReference>
<feature type="compositionally biased region" description="Basic and acidic residues" evidence="5">
    <location>
        <begin position="80"/>
        <end position="92"/>
    </location>
</feature>
<evidence type="ECO:0000313" key="8">
    <source>
        <dbReference type="EMBL" id="MBB3858825.1"/>
    </source>
</evidence>
<evidence type="ECO:0000256" key="1">
    <source>
        <dbReference type="ARBA" id="ARBA00010641"/>
    </source>
</evidence>
<dbReference type="Proteomes" id="UP000562395">
    <property type="component" value="Unassembled WGS sequence"/>
</dbReference>
<dbReference type="InterPro" id="IPR013325">
    <property type="entry name" value="RNA_pol_sigma_r2"/>
</dbReference>
<name>A0A7W5ZVU0_9SPHN</name>
<evidence type="ECO:0000256" key="2">
    <source>
        <dbReference type="ARBA" id="ARBA00023015"/>
    </source>
</evidence>
<protein>
    <submittedName>
        <fullName evidence="8">RNA polymerase sigma-70 factor (ECF subfamily)</fullName>
    </submittedName>
</protein>
<keyword evidence="9" id="KW-1185">Reference proteome</keyword>
<keyword evidence="3" id="KW-0731">Sigma factor</keyword>
<dbReference type="Pfam" id="PF04542">
    <property type="entry name" value="Sigma70_r2"/>
    <property type="match status" value="1"/>
</dbReference>
<dbReference type="EMBL" id="JACICY010000001">
    <property type="protein sequence ID" value="MBB3858825.1"/>
    <property type="molecule type" value="Genomic_DNA"/>
</dbReference>
<dbReference type="InterPro" id="IPR013324">
    <property type="entry name" value="RNA_pol_sigma_r3/r4-like"/>
</dbReference>
<organism evidence="8 9">
    <name type="scientific">Novosphingobium hassiacum</name>
    <dbReference type="NCBI Taxonomy" id="173676"/>
    <lineage>
        <taxon>Bacteria</taxon>
        <taxon>Pseudomonadati</taxon>
        <taxon>Pseudomonadota</taxon>
        <taxon>Alphaproteobacteria</taxon>
        <taxon>Sphingomonadales</taxon>
        <taxon>Sphingomonadaceae</taxon>
        <taxon>Novosphingobium</taxon>
    </lineage>
</organism>
<dbReference type="Gene3D" id="1.10.1740.10">
    <property type="match status" value="1"/>
</dbReference>
<dbReference type="InterPro" id="IPR036388">
    <property type="entry name" value="WH-like_DNA-bd_sf"/>
</dbReference>
<dbReference type="PANTHER" id="PTHR43133">
    <property type="entry name" value="RNA POLYMERASE ECF-TYPE SIGMA FACTO"/>
    <property type="match status" value="1"/>
</dbReference>
<gene>
    <name evidence="8" type="ORF">GGQ88_000065</name>
</gene>
<dbReference type="InterPro" id="IPR039425">
    <property type="entry name" value="RNA_pol_sigma-70-like"/>
</dbReference>
<dbReference type="PANTHER" id="PTHR43133:SF63">
    <property type="entry name" value="RNA POLYMERASE SIGMA FACTOR FECI-RELATED"/>
    <property type="match status" value="1"/>
</dbReference>
<accession>A0A7W5ZVU0</accession>
<comment type="similarity">
    <text evidence="1">Belongs to the sigma-70 factor family. ECF subfamily.</text>
</comment>
<keyword evidence="4" id="KW-0804">Transcription</keyword>
<evidence type="ECO:0000313" key="9">
    <source>
        <dbReference type="Proteomes" id="UP000562395"/>
    </source>
</evidence>
<dbReference type="InterPro" id="IPR014284">
    <property type="entry name" value="RNA_pol_sigma-70_dom"/>
</dbReference>